<keyword evidence="1" id="KW-0812">Transmembrane</keyword>
<protein>
    <submittedName>
        <fullName evidence="3">DedA membrane associated protein</fullName>
    </submittedName>
</protein>
<dbReference type="Proteomes" id="UP000033870">
    <property type="component" value="Unassembled WGS sequence"/>
</dbReference>
<organism evidence="3 4">
    <name type="scientific">Candidatus Magasanikbacteria bacterium GW2011_GWA2_56_11</name>
    <dbReference type="NCBI Taxonomy" id="1619044"/>
    <lineage>
        <taxon>Bacteria</taxon>
        <taxon>Candidatus Magasanikiibacteriota</taxon>
    </lineage>
</organism>
<dbReference type="AlphaFoldDB" id="A0A0G2ALM9"/>
<evidence type="ECO:0000256" key="1">
    <source>
        <dbReference type="SAM" id="Phobius"/>
    </source>
</evidence>
<keyword evidence="1" id="KW-0472">Membrane</keyword>
<dbReference type="GO" id="GO:0005886">
    <property type="term" value="C:plasma membrane"/>
    <property type="evidence" value="ECO:0007669"/>
    <property type="project" value="TreeGrafter"/>
</dbReference>
<reference evidence="3 4" key="1">
    <citation type="journal article" date="2015" name="Nature">
        <title>rRNA introns, odd ribosomes, and small enigmatic genomes across a large radiation of phyla.</title>
        <authorList>
            <person name="Brown C.T."/>
            <person name="Hug L.A."/>
            <person name="Thomas B.C."/>
            <person name="Sharon I."/>
            <person name="Castelle C.J."/>
            <person name="Singh A."/>
            <person name="Wilkins M.J."/>
            <person name="Williams K.H."/>
            <person name="Banfield J.F."/>
        </authorList>
    </citation>
    <scope>NUCLEOTIDE SEQUENCE [LARGE SCALE GENOMIC DNA]</scope>
</reference>
<feature type="domain" description="VTT" evidence="2">
    <location>
        <begin position="29"/>
        <end position="147"/>
    </location>
</feature>
<dbReference type="InterPro" id="IPR051311">
    <property type="entry name" value="DedA_domain"/>
</dbReference>
<evidence type="ECO:0000313" key="4">
    <source>
        <dbReference type="Proteomes" id="UP000033870"/>
    </source>
</evidence>
<dbReference type="PANTHER" id="PTHR42709">
    <property type="entry name" value="ALKALINE PHOSPHATASE LIKE PROTEIN"/>
    <property type="match status" value="1"/>
</dbReference>
<dbReference type="STRING" id="1619044.UY92_C0009G0009"/>
<accession>A0A0G2ALM9</accession>
<dbReference type="PANTHER" id="PTHR42709:SF2">
    <property type="entry name" value="INNER MEMBRANE PROTEIN YOHD"/>
    <property type="match status" value="1"/>
</dbReference>
<feature type="transmembrane region" description="Helical" evidence="1">
    <location>
        <begin position="163"/>
        <end position="185"/>
    </location>
</feature>
<proteinExistence type="predicted"/>
<keyword evidence="1" id="KW-1133">Transmembrane helix</keyword>
<evidence type="ECO:0000313" key="3">
    <source>
        <dbReference type="EMBL" id="KKW42207.1"/>
    </source>
</evidence>
<evidence type="ECO:0000259" key="2">
    <source>
        <dbReference type="Pfam" id="PF09335"/>
    </source>
</evidence>
<feature type="transmembrane region" description="Helical" evidence="1">
    <location>
        <begin position="12"/>
        <end position="35"/>
    </location>
</feature>
<comment type="caution">
    <text evidence="3">The sequence shown here is derived from an EMBL/GenBank/DDBJ whole genome shotgun (WGS) entry which is preliminary data.</text>
</comment>
<gene>
    <name evidence="3" type="ORF">UY92_C0009G0009</name>
</gene>
<feature type="transmembrane region" description="Helical" evidence="1">
    <location>
        <begin position="125"/>
        <end position="151"/>
    </location>
</feature>
<dbReference type="EMBL" id="LCRX01000009">
    <property type="protein sequence ID" value="KKW42207.1"/>
    <property type="molecule type" value="Genomic_DNA"/>
</dbReference>
<dbReference type="Pfam" id="PF09335">
    <property type="entry name" value="VTT_dom"/>
    <property type="match status" value="1"/>
</dbReference>
<dbReference type="InterPro" id="IPR032816">
    <property type="entry name" value="VTT_dom"/>
</dbReference>
<sequence length="192" mass="21930">MEALDPLYWLTLYHAPAIFAGAFLFGETIILSAAFLSAQGWWQPGTVFWFSLLGTVIADCVWFFFGHLATRTRRWEKNQEKYARVIEFVERKTGNRPYLALIPIKFMYGTRILTIIYLSLHRVKFWSFLAADLAATALLLAVLIPLGWLAGRGYTNLLTTYHGVTYALGGVLVLFAAYKIVTVWLSRRIIKK</sequence>
<name>A0A0G2ALM9_9BACT</name>
<feature type="transmembrane region" description="Helical" evidence="1">
    <location>
        <begin position="47"/>
        <end position="65"/>
    </location>
</feature>
<feature type="transmembrane region" description="Helical" evidence="1">
    <location>
        <begin position="98"/>
        <end position="118"/>
    </location>
</feature>